<reference evidence="1 2" key="1">
    <citation type="journal article" date="2020" name="ISME J.">
        <title>Uncovering the hidden diversity of litter-decomposition mechanisms in mushroom-forming fungi.</title>
        <authorList>
            <person name="Floudas D."/>
            <person name="Bentzer J."/>
            <person name="Ahren D."/>
            <person name="Johansson T."/>
            <person name="Persson P."/>
            <person name="Tunlid A."/>
        </authorList>
    </citation>
    <scope>NUCLEOTIDE SEQUENCE [LARGE SCALE GENOMIC DNA]</scope>
    <source>
        <strain evidence="1 2">CBS 175.51</strain>
    </source>
</reference>
<protein>
    <submittedName>
        <fullName evidence="1">Uncharacterized protein</fullName>
    </submittedName>
</protein>
<evidence type="ECO:0000313" key="1">
    <source>
        <dbReference type="EMBL" id="KAF5320166.1"/>
    </source>
</evidence>
<dbReference type="Proteomes" id="UP000541558">
    <property type="component" value="Unassembled WGS sequence"/>
</dbReference>
<keyword evidence="2" id="KW-1185">Reference proteome</keyword>
<organism evidence="1 2">
    <name type="scientific">Ephemerocybe angulata</name>
    <dbReference type="NCBI Taxonomy" id="980116"/>
    <lineage>
        <taxon>Eukaryota</taxon>
        <taxon>Fungi</taxon>
        <taxon>Dikarya</taxon>
        <taxon>Basidiomycota</taxon>
        <taxon>Agaricomycotina</taxon>
        <taxon>Agaricomycetes</taxon>
        <taxon>Agaricomycetidae</taxon>
        <taxon>Agaricales</taxon>
        <taxon>Agaricineae</taxon>
        <taxon>Psathyrellaceae</taxon>
        <taxon>Ephemerocybe</taxon>
    </lineage>
</organism>
<sequence length="208" mass="22123">MSIYQSTGSNRQSDSLTVRFNPTNAFRQRAKPLSTTRKALRIDSISDVPPLALEDDVNGERRDRTCCFEFGRARVHFWGSWNAEVVGTGLVSVVEVRVEDDEDADPEVVDGGRFVVVGDEVGVAAEEVVAVEVVGGGGVLPDEEDEDAGGGVDAEEEEELEEAGGAEELDVLVLVDGGEADVDVELLVLVDDGGELDVVVATFCIASP</sequence>
<evidence type="ECO:0000313" key="2">
    <source>
        <dbReference type="Proteomes" id="UP000541558"/>
    </source>
</evidence>
<gene>
    <name evidence="1" type="ORF">D9611_010382</name>
</gene>
<dbReference type="EMBL" id="JAACJK010000171">
    <property type="protein sequence ID" value="KAF5320166.1"/>
    <property type="molecule type" value="Genomic_DNA"/>
</dbReference>
<proteinExistence type="predicted"/>
<dbReference type="AlphaFoldDB" id="A0A8H5BBF3"/>
<name>A0A8H5BBF3_9AGAR</name>
<comment type="caution">
    <text evidence="1">The sequence shown here is derived from an EMBL/GenBank/DDBJ whole genome shotgun (WGS) entry which is preliminary data.</text>
</comment>
<accession>A0A8H5BBF3</accession>